<name>A0A2T3N1G1_9GAMM</name>
<proteinExistence type="predicted"/>
<reference evidence="2 3" key="1">
    <citation type="submission" date="2018-03" db="EMBL/GenBank/DDBJ databases">
        <title>Whole genome sequencing of Histamine producing bacteria.</title>
        <authorList>
            <person name="Butler K."/>
        </authorList>
    </citation>
    <scope>NUCLEOTIDE SEQUENCE [LARGE SCALE GENOMIC DNA]</scope>
    <source>
        <strain evidence="2 3">DSM 16190</strain>
    </source>
</reference>
<protein>
    <submittedName>
        <fullName evidence="2">Nitrous oxide-stimulated promoter family protein</fullName>
    </submittedName>
</protein>
<dbReference type="Proteomes" id="UP000240904">
    <property type="component" value="Unassembled WGS sequence"/>
</dbReference>
<dbReference type="EMBL" id="PYMC01000003">
    <property type="protein sequence ID" value="PSW06149.1"/>
    <property type="molecule type" value="Genomic_DNA"/>
</dbReference>
<sequence length="135" mass="15833">MKSTTTNILIGTLNTEFKTIRAMVNIYCHDHHRESELCQQCKDFLDYALMRLDRCPYGEQKPTCRRCPIHCYKADYKAMSQTIMRYAGPRMIMKHPILAIRHLIAERRPVPEKPESGASNRHKRKQRASNKQEVS</sequence>
<evidence type="ECO:0000256" key="1">
    <source>
        <dbReference type="SAM" id="MobiDB-lite"/>
    </source>
</evidence>
<evidence type="ECO:0000313" key="3">
    <source>
        <dbReference type="Proteomes" id="UP000240904"/>
    </source>
</evidence>
<evidence type="ECO:0000313" key="2">
    <source>
        <dbReference type="EMBL" id="PSW06149.1"/>
    </source>
</evidence>
<accession>A0A2T3N1G1</accession>
<dbReference type="NCBIfam" id="NF007715">
    <property type="entry name" value="PRK10410.1-3"/>
    <property type="match status" value="1"/>
</dbReference>
<keyword evidence="3" id="KW-1185">Reference proteome</keyword>
<dbReference type="Pfam" id="PF11756">
    <property type="entry name" value="YgbA_NO"/>
    <property type="match status" value="1"/>
</dbReference>
<organism evidence="2 3">
    <name type="scientific">Photobacterium lipolyticum</name>
    <dbReference type="NCBI Taxonomy" id="266810"/>
    <lineage>
        <taxon>Bacteria</taxon>
        <taxon>Pseudomonadati</taxon>
        <taxon>Pseudomonadota</taxon>
        <taxon>Gammaproteobacteria</taxon>
        <taxon>Vibrionales</taxon>
        <taxon>Vibrionaceae</taxon>
        <taxon>Photobacterium</taxon>
    </lineage>
</organism>
<dbReference type="OrthoDB" id="5344095at2"/>
<dbReference type="RefSeq" id="WP_107282529.1">
    <property type="nucleotide sequence ID" value="NZ_PYMC01000003.1"/>
</dbReference>
<dbReference type="AlphaFoldDB" id="A0A2T3N1G1"/>
<dbReference type="NCBIfam" id="NF007714">
    <property type="entry name" value="PRK10410.1-2"/>
    <property type="match status" value="1"/>
</dbReference>
<dbReference type="InterPro" id="IPR020483">
    <property type="entry name" value="Uncharacterised_YgbA"/>
</dbReference>
<gene>
    <name evidence="2" type="ORF">C9I89_06470</name>
</gene>
<comment type="caution">
    <text evidence="2">The sequence shown here is derived from an EMBL/GenBank/DDBJ whole genome shotgun (WGS) entry which is preliminary data.</text>
</comment>
<feature type="region of interest" description="Disordered" evidence="1">
    <location>
        <begin position="108"/>
        <end position="135"/>
    </location>
</feature>